<accession>A0ABY5MJK3</accession>
<name>A0ABY5MJK3_9HYPH</name>
<dbReference type="PANTHER" id="PTHR33639">
    <property type="entry name" value="THIOL-DISULFIDE OXIDOREDUCTASE DCC"/>
    <property type="match status" value="1"/>
</dbReference>
<sequence>MNAVDDKLPYSYRTDPDVPLFEDSSPIVFMDGECALCSRGARLIARFDKAGEFRICPVQSPTGKAVLRHFGLNPSEPDSWLYLVDGRPFTSLDAIMRVGNRIGGAGRLLQVFRFLPRGAQDWLYGKLARSRYRLFGKTDMCALPDPELRARLMH</sequence>
<dbReference type="PANTHER" id="PTHR33639:SF2">
    <property type="entry name" value="DUF393 DOMAIN-CONTAINING PROTEIN"/>
    <property type="match status" value="1"/>
</dbReference>
<dbReference type="Proteomes" id="UP001342418">
    <property type="component" value="Chromosome"/>
</dbReference>
<gene>
    <name evidence="1" type="ORF">NTH_00501</name>
</gene>
<protein>
    <recommendedName>
        <fullName evidence="3">DUF393 domain-containing protein</fullName>
    </recommendedName>
</protein>
<keyword evidence="2" id="KW-1185">Reference proteome</keyword>
<evidence type="ECO:0008006" key="3">
    <source>
        <dbReference type="Google" id="ProtNLM"/>
    </source>
</evidence>
<dbReference type="InterPro" id="IPR052927">
    <property type="entry name" value="DCC_oxidoreductase"/>
</dbReference>
<organism evidence="1 2">
    <name type="scientific">Nitratireductor thuwali</name>
    <dbReference type="NCBI Taxonomy" id="2267699"/>
    <lineage>
        <taxon>Bacteria</taxon>
        <taxon>Pseudomonadati</taxon>
        <taxon>Pseudomonadota</taxon>
        <taxon>Alphaproteobacteria</taxon>
        <taxon>Hyphomicrobiales</taxon>
        <taxon>Phyllobacteriaceae</taxon>
        <taxon>Nitratireductor</taxon>
    </lineage>
</organism>
<dbReference type="Pfam" id="PF04134">
    <property type="entry name" value="DCC1-like"/>
    <property type="match status" value="1"/>
</dbReference>
<dbReference type="RefSeq" id="WP_338528515.1">
    <property type="nucleotide sequence ID" value="NZ_CP030941.1"/>
</dbReference>
<reference evidence="1 2" key="1">
    <citation type="submission" date="2018-07" db="EMBL/GenBank/DDBJ databases">
        <title>Genome sequence of Nitratireductor thuwali#1536.</title>
        <authorList>
            <person name="Michoud G."/>
            <person name="Merlino G."/>
            <person name="Sefrji F.O."/>
            <person name="Daffonchio D."/>
        </authorList>
    </citation>
    <scope>NUCLEOTIDE SEQUENCE [LARGE SCALE GENOMIC DNA]</scope>
    <source>
        <strain evidence="2">Nit1536</strain>
    </source>
</reference>
<proteinExistence type="predicted"/>
<evidence type="ECO:0000313" key="1">
    <source>
        <dbReference type="EMBL" id="UUP16061.1"/>
    </source>
</evidence>
<dbReference type="EMBL" id="CP030941">
    <property type="protein sequence ID" value="UUP16061.1"/>
    <property type="molecule type" value="Genomic_DNA"/>
</dbReference>
<dbReference type="InterPro" id="IPR007263">
    <property type="entry name" value="DCC1-like"/>
</dbReference>
<evidence type="ECO:0000313" key="2">
    <source>
        <dbReference type="Proteomes" id="UP001342418"/>
    </source>
</evidence>